<dbReference type="RefSeq" id="XP_008607246.1">
    <property type="nucleotide sequence ID" value="XM_008609024.1"/>
</dbReference>
<dbReference type="InParanoid" id="T0QYM8"/>
<dbReference type="Proteomes" id="UP000030762">
    <property type="component" value="Unassembled WGS sequence"/>
</dbReference>
<dbReference type="InterPro" id="IPR011990">
    <property type="entry name" value="TPR-like_helical_dom_sf"/>
</dbReference>
<accession>T0QYM8</accession>
<dbReference type="eggNOG" id="ENOG502QPPF">
    <property type="taxonomic scope" value="Eukaryota"/>
</dbReference>
<dbReference type="EMBL" id="JH767139">
    <property type="protein sequence ID" value="EQC39185.1"/>
    <property type="molecule type" value="Genomic_DNA"/>
</dbReference>
<dbReference type="PANTHER" id="PTHR47939">
    <property type="entry name" value="MEMBRANE-ASSOCIATED SALT-INDUCIBLE PROTEIN-LIKE"/>
    <property type="match status" value="1"/>
</dbReference>
<dbReference type="STRING" id="1156394.T0QYM8"/>
<keyword evidence="2" id="KW-1185">Reference proteome</keyword>
<evidence type="ECO:0000313" key="1">
    <source>
        <dbReference type="EMBL" id="EQC39185.1"/>
    </source>
</evidence>
<gene>
    <name evidence="1" type="ORF">SDRG_03391</name>
</gene>
<dbReference type="PANTHER" id="PTHR47939:SF1">
    <property type="entry name" value="OS04G0684500 PROTEIN"/>
    <property type="match status" value="1"/>
</dbReference>
<reference evidence="1 2" key="1">
    <citation type="submission" date="2012-04" db="EMBL/GenBank/DDBJ databases">
        <title>The Genome Sequence of Saprolegnia declina VS20.</title>
        <authorList>
            <consortium name="The Broad Institute Genome Sequencing Platform"/>
            <person name="Russ C."/>
            <person name="Nusbaum C."/>
            <person name="Tyler B."/>
            <person name="van West P."/>
            <person name="Dieguez-Uribeondo J."/>
            <person name="de Bruijn I."/>
            <person name="Tripathy S."/>
            <person name="Jiang R."/>
            <person name="Young S.K."/>
            <person name="Zeng Q."/>
            <person name="Gargeya S."/>
            <person name="Fitzgerald M."/>
            <person name="Haas B."/>
            <person name="Abouelleil A."/>
            <person name="Alvarado L."/>
            <person name="Arachchi H.M."/>
            <person name="Berlin A."/>
            <person name="Chapman S.B."/>
            <person name="Goldberg J."/>
            <person name="Griggs A."/>
            <person name="Gujja S."/>
            <person name="Hansen M."/>
            <person name="Howarth C."/>
            <person name="Imamovic A."/>
            <person name="Larimer J."/>
            <person name="McCowen C."/>
            <person name="Montmayeur A."/>
            <person name="Murphy C."/>
            <person name="Neiman D."/>
            <person name="Pearson M."/>
            <person name="Priest M."/>
            <person name="Roberts A."/>
            <person name="Saif S."/>
            <person name="Shea T."/>
            <person name="Sisk P."/>
            <person name="Sykes S."/>
            <person name="Wortman J."/>
            <person name="Nusbaum C."/>
            <person name="Birren B."/>
        </authorList>
    </citation>
    <scope>NUCLEOTIDE SEQUENCE [LARGE SCALE GENOMIC DNA]</scope>
    <source>
        <strain evidence="1 2">VS20</strain>
    </source>
</reference>
<dbReference type="GeneID" id="19944118"/>
<evidence type="ECO:0000313" key="2">
    <source>
        <dbReference type="Proteomes" id="UP000030762"/>
    </source>
</evidence>
<sequence>MFCRAVAVVRAGSCHRRFASSSFIDVYNDVRNHAETHHTIKVARLTQLFKAAATKRDVIDAVQVLRLFETRYIEPVQETAGEFIKKCIQVDAGDVALKVFQNHSRLGLHVNTGSLNKLLVHFYDKKEFSNALDLYREMQAYEVKFNKDTYNVAIRALLELDDVDAAVQLLQFAASKNEVKRYTCNYVLMELVKRGLNDKVEIVAKCMTTYGIAANDTTKHLAGPTSD</sequence>
<dbReference type="AlphaFoldDB" id="T0QYM8"/>
<dbReference type="OrthoDB" id="185373at2759"/>
<name>T0QYM8_SAPDV</name>
<organism evidence="1 2">
    <name type="scientific">Saprolegnia diclina (strain VS20)</name>
    <dbReference type="NCBI Taxonomy" id="1156394"/>
    <lineage>
        <taxon>Eukaryota</taxon>
        <taxon>Sar</taxon>
        <taxon>Stramenopiles</taxon>
        <taxon>Oomycota</taxon>
        <taxon>Saprolegniomycetes</taxon>
        <taxon>Saprolegniales</taxon>
        <taxon>Saprolegniaceae</taxon>
        <taxon>Saprolegnia</taxon>
    </lineage>
</organism>
<dbReference type="OMA" id="AETHHTI"/>
<dbReference type="InterPro" id="IPR050667">
    <property type="entry name" value="PPR-containing_protein"/>
</dbReference>
<proteinExistence type="predicted"/>
<evidence type="ECO:0008006" key="3">
    <source>
        <dbReference type="Google" id="ProtNLM"/>
    </source>
</evidence>
<dbReference type="VEuPathDB" id="FungiDB:SDRG_03391"/>
<dbReference type="Gene3D" id="1.25.40.10">
    <property type="entry name" value="Tetratricopeptide repeat domain"/>
    <property type="match status" value="1"/>
</dbReference>
<protein>
    <recommendedName>
        <fullName evidence="3">Pentacotripeptide-repeat region of PRORP domain-containing protein</fullName>
    </recommendedName>
</protein>